<dbReference type="Pfam" id="PF12704">
    <property type="entry name" value="MacB_PCD"/>
    <property type="match status" value="1"/>
</dbReference>
<dbReference type="InParanoid" id="D1C4P3"/>
<feature type="transmembrane region" description="Helical" evidence="7">
    <location>
        <begin position="862"/>
        <end position="886"/>
    </location>
</feature>
<dbReference type="PANTHER" id="PTHR30572:SF4">
    <property type="entry name" value="ABC TRANSPORTER PERMEASE YTRF"/>
    <property type="match status" value="1"/>
</dbReference>
<dbReference type="HOGENOM" id="CLU_302251_0_0_0"/>
<keyword evidence="5 7" id="KW-0472">Membrane</keyword>
<name>D1C4P3_SPHTD</name>
<evidence type="ECO:0000259" key="8">
    <source>
        <dbReference type="Pfam" id="PF02687"/>
    </source>
</evidence>
<feature type="transmembrane region" description="Helical" evidence="7">
    <location>
        <begin position="508"/>
        <end position="525"/>
    </location>
</feature>
<feature type="transmembrane region" description="Helical" evidence="7">
    <location>
        <begin position="364"/>
        <end position="394"/>
    </location>
</feature>
<keyword evidence="4 7" id="KW-1133">Transmembrane helix</keyword>
<dbReference type="GO" id="GO:0005886">
    <property type="term" value="C:plasma membrane"/>
    <property type="evidence" value="ECO:0007669"/>
    <property type="project" value="UniProtKB-SubCell"/>
</dbReference>
<evidence type="ECO:0000256" key="7">
    <source>
        <dbReference type="SAM" id="Phobius"/>
    </source>
</evidence>
<protein>
    <recommendedName>
        <fullName evidence="12">ABC3 transporter permease protein domain-containing protein</fullName>
    </recommendedName>
</protein>
<keyword evidence="3 7" id="KW-0812">Transmembrane</keyword>
<dbReference type="eggNOG" id="COG3127">
    <property type="taxonomic scope" value="Bacteria"/>
</dbReference>
<dbReference type="RefSeq" id="WP_012872256.1">
    <property type="nucleotide sequence ID" value="NC_013523.1"/>
</dbReference>
<dbReference type="PANTHER" id="PTHR30572">
    <property type="entry name" value="MEMBRANE COMPONENT OF TRANSPORTER-RELATED"/>
    <property type="match status" value="1"/>
</dbReference>
<keyword evidence="2" id="KW-1003">Cell membrane</keyword>
<dbReference type="eggNOG" id="COG0577">
    <property type="taxonomic scope" value="Bacteria"/>
</dbReference>
<reference evidence="10 11" key="2">
    <citation type="journal article" date="2010" name="Stand. Genomic Sci.">
        <title>Complete genome sequence of Desulfohalobium retbaense type strain (HR(100)).</title>
        <authorList>
            <person name="Spring S."/>
            <person name="Nolan M."/>
            <person name="Lapidus A."/>
            <person name="Glavina Del Rio T."/>
            <person name="Copeland A."/>
            <person name="Tice H."/>
            <person name="Cheng J.F."/>
            <person name="Lucas S."/>
            <person name="Land M."/>
            <person name="Chen F."/>
            <person name="Bruce D."/>
            <person name="Goodwin L."/>
            <person name="Pitluck S."/>
            <person name="Ivanova N."/>
            <person name="Mavromatis K."/>
            <person name="Mikhailova N."/>
            <person name="Pati A."/>
            <person name="Chen A."/>
            <person name="Palaniappan K."/>
            <person name="Hauser L."/>
            <person name="Chang Y.J."/>
            <person name="Jeffries C.D."/>
            <person name="Munk C."/>
            <person name="Kiss H."/>
            <person name="Chain P."/>
            <person name="Han C."/>
            <person name="Brettin T."/>
            <person name="Detter J.C."/>
            <person name="Schuler E."/>
            <person name="Goker M."/>
            <person name="Rohde M."/>
            <person name="Bristow J."/>
            <person name="Eisen J.A."/>
            <person name="Markowitz V."/>
            <person name="Hugenholtz P."/>
            <person name="Kyrpides N.C."/>
            <person name="Klenk H.P."/>
        </authorList>
    </citation>
    <scope>NUCLEOTIDE SEQUENCE [LARGE SCALE GENOMIC DNA]</scope>
    <source>
        <strain evidence="11">ATCC 49802 / DSM 20745 / S 6022</strain>
    </source>
</reference>
<feature type="domain" description="ABC3 transporter permease C-terminal" evidence="8">
    <location>
        <begin position="319"/>
        <end position="440"/>
    </location>
</feature>
<comment type="similarity">
    <text evidence="6">Belongs to the ABC-4 integral membrane protein family.</text>
</comment>
<feature type="transmembrane region" description="Helical" evidence="7">
    <location>
        <begin position="414"/>
        <end position="435"/>
    </location>
</feature>
<feature type="transmembrane region" description="Helical" evidence="7">
    <location>
        <begin position="316"/>
        <end position="341"/>
    </location>
</feature>
<dbReference type="STRING" id="479434.Sthe_1776"/>
<feature type="transmembrane region" description="Helical" evidence="7">
    <location>
        <begin position="600"/>
        <end position="618"/>
    </location>
</feature>
<evidence type="ECO:0000256" key="3">
    <source>
        <dbReference type="ARBA" id="ARBA00022692"/>
    </source>
</evidence>
<dbReference type="InterPro" id="IPR025857">
    <property type="entry name" value="MacB_PCD"/>
</dbReference>
<dbReference type="GO" id="GO:0022857">
    <property type="term" value="F:transmembrane transporter activity"/>
    <property type="evidence" value="ECO:0007669"/>
    <property type="project" value="TreeGrafter"/>
</dbReference>
<feature type="transmembrane region" description="Helical" evidence="7">
    <location>
        <begin position="12"/>
        <end position="32"/>
    </location>
</feature>
<evidence type="ECO:0000259" key="9">
    <source>
        <dbReference type="Pfam" id="PF12704"/>
    </source>
</evidence>
<evidence type="ECO:0000256" key="4">
    <source>
        <dbReference type="ARBA" id="ARBA00022989"/>
    </source>
</evidence>
<organism evidence="10 11">
    <name type="scientific">Sphaerobacter thermophilus (strain ATCC 49802 / DSM 20745 / KCCM 41009 / NCIMB 13125 / S 6022)</name>
    <dbReference type="NCBI Taxonomy" id="479434"/>
    <lineage>
        <taxon>Bacteria</taxon>
        <taxon>Pseudomonadati</taxon>
        <taxon>Thermomicrobiota</taxon>
        <taxon>Thermomicrobia</taxon>
        <taxon>Sphaerobacterales</taxon>
        <taxon>Sphaerobacterineae</taxon>
        <taxon>Sphaerobacteraceae</taxon>
        <taxon>Sphaerobacter</taxon>
    </lineage>
</organism>
<dbReference type="KEGG" id="sti:Sthe_1776"/>
<evidence type="ECO:0000256" key="5">
    <source>
        <dbReference type="ARBA" id="ARBA00023136"/>
    </source>
</evidence>
<dbReference type="EMBL" id="CP001823">
    <property type="protein sequence ID" value="ACZ39210.1"/>
    <property type="molecule type" value="Genomic_DNA"/>
</dbReference>
<reference evidence="11" key="1">
    <citation type="submission" date="2009-11" db="EMBL/GenBank/DDBJ databases">
        <title>The complete chromosome 1 of Sphaerobacter thermophilus DSM 20745.</title>
        <authorList>
            <person name="Lucas S."/>
            <person name="Copeland A."/>
            <person name="Lapidus A."/>
            <person name="Glavina del Rio T."/>
            <person name="Dalin E."/>
            <person name="Tice H."/>
            <person name="Bruce D."/>
            <person name="Goodwin L."/>
            <person name="Pitluck S."/>
            <person name="Kyrpides N."/>
            <person name="Mavromatis K."/>
            <person name="Ivanova N."/>
            <person name="Mikhailova N."/>
            <person name="LaButti K.M."/>
            <person name="Clum A."/>
            <person name="Sun H.I."/>
            <person name="Brettin T."/>
            <person name="Detter J.C."/>
            <person name="Han C."/>
            <person name="Larimer F."/>
            <person name="Land M."/>
            <person name="Hauser L."/>
            <person name="Markowitz V."/>
            <person name="Cheng J.F."/>
            <person name="Hugenholtz P."/>
            <person name="Woyke T."/>
            <person name="Wu D."/>
            <person name="Steenblock K."/>
            <person name="Schneider S."/>
            <person name="Pukall R."/>
            <person name="Goeker M."/>
            <person name="Klenk H.P."/>
            <person name="Eisen J.A."/>
        </authorList>
    </citation>
    <scope>NUCLEOTIDE SEQUENCE [LARGE SCALE GENOMIC DNA]</scope>
    <source>
        <strain evidence="11">ATCC 49802 / DSM 20745 / S 6022</strain>
    </source>
</reference>
<evidence type="ECO:0000313" key="11">
    <source>
        <dbReference type="Proteomes" id="UP000002027"/>
    </source>
</evidence>
<sequence>MDNIFGISMQSIMLALLIAFGLCLGVGGWIYLRQRIIFRMGIRNARRRPAQTSLIVIGLMLSTLIIAAALTTGDTLNYSVKATVLDVLQHTDELVVPVNGDDAEPNAQQSVTFPQQVAADLQAALADDPVIDGLMPVLAQPVPILNPKTQLSEPMVTAVGIDPAVLDPFGGLRDLEGNDIDLTALPEGAVVLGKTAAERIDAGIGDTLTVYIKNQPHDITVAAIAPDSILTGMQDLGQAGGFVMTLDRAQALLELPDQISFIAVSNAGGVEAGAEATDAAVAAIEAALGDAPYGAVRVKQRALNTAEEGANVFTSIFLVLGLFSIAAGILLIFLIFVLLAAERKPEMGMARAVGMKRRQLTEMFLAEGIAYDLVSALIGSALGVGVAFVIAGVMGRLVGDFFTIVPTAHWRSLVVAYSLGVVVTFVTIAISSWRISRLNIVRAIRDIPEPQRQRAGNRWLIFGILGVVLGALLMWVGADSEKLFPYSIGISVLPLSLAAALRRFGLPARPLYTVASLFVLAYWLLPDSIHQKIFPVLTGGMEMFFVSGIMMVAAATMAIIWNAEIGTTLVGLFGRTFSRWLPAVKTAVAYPLASKGRTGMTIAMFSLIVFSLVMMATIDHNFTRIFSGEEAAAGWDITATRVMNDPMPPFDQALAESGVDTSRVTATGRVRQVASYDSQIRLAGTEEWKRYTINGADASFIEHSHAPLSIRATGYDSDAAVWEALRQNPDLAVIDSVALPGPTVQIGSAANFFLQGVQPGDTTMEPIQVEIGDPVSGQTRTVTIIGVINPTVSVLYGLYVNDEAFDQVFAQPTQTMYYVQTQAGTDNVAFAKEIKAKLIAYGVQAESLEKLIEQGTGVARGFLMLVEGFMALGLVVGIAALGVIAFRSVVERRQQIGMLRAIGYSRAMVGASFLIESTMITVLGVGSGTILGLILSRNLMTSDEFTGSSGAAASFLVPWGTIALFVGIALVAALVMAYIPARKAASVPIADALRYE</sequence>
<dbReference type="OrthoDB" id="135354at2"/>
<dbReference type="AlphaFoldDB" id="D1C4P3"/>
<dbReference type="Pfam" id="PF02687">
    <property type="entry name" value="FtsX"/>
    <property type="match status" value="2"/>
</dbReference>
<comment type="subcellular location">
    <subcellularLocation>
        <location evidence="1">Cell membrane</location>
        <topology evidence="1">Multi-pass membrane protein</topology>
    </subcellularLocation>
</comment>
<dbReference type="InterPro" id="IPR003838">
    <property type="entry name" value="ABC3_permease_C"/>
</dbReference>
<feature type="domain" description="ABC3 transporter permease C-terminal" evidence="8">
    <location>
        <begin position="869"/>
        <end position="988"/>
    </location>
</feature>
<gene>
    <name evidence="10" type="ordered locus">Sthe_1776</name>
</gene>
<dbReference type="Proteomes" id="UP000002027">
    <property type="component" value="Chromosome 1"/>
</dbReference>
<evidence type="ECO:0008006" key="12">
    <source>
        <dbReference type="Google" id="ProtNLM"/>
    </source>
</evidence>
<feature type="domain" description="MacB-like periplasmic core" evidence="9">
    <location>
        <begin position="52"/>
        <end position="273"/>
    </location>
</feature>
<proteinExistence type="inferred from homology"/>
<keyword evidence="11" id="KW-1185">Reference proteome</keyword>
<feature type="transmembrane region" description="Helical" evidence="7">
    <location>
        <begin position="955"/>
        <end position="979"/>
    </location>
</feature>
<feature type="transmembrane region" description="Helical" evidence="7">
    <location>
        <begin position="53"/>
        <end position="71"/>
    </location>
</feature>
<feature type="transmembrane region" description="Helical" evidence="7">
    <location>
        <begin position="456"/>
        <end position="477"/>
    </location>
</feature>
<evidence type="ECO:0000313" key="10">
    <source>
        <dbReference type="EMBL" id="ACZ39210.1"/>
    </source>
</evidence>
<evidence type="ECO:0000256" key="1">
    <source>
        <dbReference type="ARBA" id="ARBA00004651"/>
    </source>
</evidence>
<feature type="transmembrane region" description="Helical" evidence="7">
    <location>
        <begin position="907"/>
        <end position="935"/>
    </location>
</feature>
<dbReference type="InterPro" id="IPR050250">
    <property type="entry name" value="Macrolide_Exporter_MacB"/>
</dbReference>
<feature type="transmembrane region" description="Helical" evidence="7">
    <location>
        <begin position="545"/>
        <end position="573"/>
    </location>
</feature>
<evidence type="ECO:0000256" key="6">
    <source>
        <dbReference type="ARBA" id="ARBA00038076"/>
    </source>
</evidence>
<accession>D1C4P3</accession>
<feature type="transmembrane region" description="Helical" evidence="7">
    <location>
        <begin position="483"/>
        <end position="501"/>
    </location>
</feature>
<evidence type="ECO:0000256" key="2">
    <source>
        <dbReference type="ARBA" id="ARBA00022475"/>
    </source>
</evidence>